<comment type="catalytic activity">
    <reaction evidence="1">
        <text>adenosylcob(III)inamide + ATP = adenosylcob(III)inamide phosphate + ADP + H(+)</text>
        <dbReference type="Rhea" id="RHEA:15769"/>
        <dbReference type="ChEBI" id="CHEBI:2480"/>
        <dbReference type="ChEBI" id="CHEBI:15378"/>
        <dbReference type="ChEBI" id="CHEBI:30616"/>
        <dbReference type="ChEBI" id="CHEBI:58502"/>
        <dbReference type="ChEBI" id="CHEBI:456216"/>
        <dbReference type="EC" id="2.7.1.156"/>
    </reaction>
</comment>
<dbReference type="Pfam" id="PF02283">
    <property type="entry name" value="CobU"/>
    <property type="match status" value="1"/>
</dbReference>
<evidence type="ECO:0000256" key="17">
    <source>
        <dbReference type="ARBA" id="ARBA00030571"/>
    </source>
</evidence>
<name>A0ABP3XKV1_9FIRM</name>
<keyword evidence="12" id="KW-0547">Nucleotide-binding</keyword>
<keyword evidence="15" id="KW-0342">GTP-binding</keyword>
<dbReference type="EC" id="2.7.1.156" evidence="8"/>
<evidence type="ECO:0000256" key="10">
    <source>
        <dbReference type="ARBA" id="ARBA00022573"/>
    </source>
</evidence>
<keyword evidence="14" id="KW-0067">ATP-binding</keyword>
<dbReference type="SUPFAM" id="SSF52540">
    <property type="entry name" value="P-loop containing nucleoside triphosphate hydrolases"/>
    <property type="match status" value="1"/>
</dbReference>
<evidence type="ECO:0000256" key="16">
    <source>
        <dbReference type="ARBA" id="ARBA00029570"/>
    </source>
</evidence>
<comment type="similarity">
    <text evidence="7">Belongs to the CobU/CobP family.</text>
</comment>
<dbReference type="GO" id="GO:0016301">
    <property type="term" value="F:kinase activity"/>
    <property type="evidence" value="ECO:0007669"/>
    <property type="project" value="UniProtKB-KW"/>
</dbReference>
<dbReference type="EC" id="2.7.7.62" evidence="9"/>
<comment type="caution">
    <text evidence="18">The sequence shown here is derived from an EMBL/GenBank/DDBJ whole genome shotgun (WGS) entry which is preliminary data.</text>
</comment>
<evidence type="ECO:0000256" key="9">
    <source>
        <dbReference type="ARBA" id="ARBA00012523"/>
    </source>
</evidence>
<evidence type="ECO:0000256" key="11">
    <source>
        <dbReference type="ARBA" id="ARBA00022679"/>
    </source>
</evidence>
<dbReference type="PANTHER" id="PTHR34848">
    <property type="match status" value="1"/>
</dbReference>
<evidence type="ECO:0000256" key="8">
    <source>
        <dbReference type="ARBA" id="ARBA00012016"/>
    </source>
</evidence>
<dbReference type="Proteomes" id="UP001400965">
    <property type="component" value="Unassembled WGS sequence"/>
</dbReference>
<evidence type="ECO:0000256" key="7">
    <source>
        <dbReference type="ARBA" id="ARBA00007490"/>
    </source>
</evidence>
<keyword evidence="19" id="KW-1185">Reference proteome</keyword>
<evidence type="ECO:0000256" key="5">
    <source>
        <dbReference type="ARBA" id="ARBA00004692"/>
    </source>
</evidence>
<evidence type="ECO:0000256" key="4">
    <source>
        <dbReference type="ARBA" id="ARBA00003889"/>
    </source>
</evidence>
<dbReference type="NCBIfam" id="NF004469">
    <property type="entry name" value="PRK05800.1"/>
    <property type="match status" value="1"/>
</dbReference>
<evidence type="ECO:0000256" key="12">
    <source>
        <dbReference type="ARBA" id="ARBA00022741"/>
    </source>
</evidence>
<dbReference type="InterPro" id="IPR027417">
    <property type="entry name" value="P-loop_NTPase"/>
</dbReference>
<evidence type="ECO:0000256" key="1">
    <source>
        <dbReference type="ARBA" id="ARBA00000312"/>
    </source>
</evidence>
<keyword evidence="11" id="KW-0808">Transferase</keyword>
<comment type="pathway">
    <text evidence="6">Cofactor biosynthesis; adenosylcobalamin biosynthesis; adenosylcobalamin from cob(II)yrinate a,c-diamide: step 5/7.</text>
</comment>
<evidence type="ECO:0000256" key="2">
    <source>
        <dbReference type="ARBA" id="ARBA00000711"/>
    </source>
</evidence>
<dbReference type="PIRSF" id="PIRSF006135">
    <property type="entry name" value="CobU"/>
    <property type="match status" value="1"/>
</dbReference>
<keyword evidence="10" id="KW-0169">Cobalamin biosynthesis</keyword>
<evidence type="ECO:0000313" key="18">
    <source>
        <dbReference type="EMBL" id="GAA0866202.1"/>
    </source>
</evidence>
<comment type="function">
    <text evidence="4">Catalyzes ATP-dependent phosphorylation of adenosylcobinamide and addition of GMP to adenosylcobinamide phosphate.</text>
</comment>
<evidence type="ECO:0000313" key="19">
    <source>
        <dbReference type="Proteomes" id="UP001400965"/>
    </source>
</evidence>
<keyword evidence="18" id="KW-0548">Nucleotidyltransferase</keyword>
<comment type="catalytic activity">
    <reaction evidence="3">
        <text>adenosylcob(III)inamide + GTP = adenosylcob(III)inamide phosphate + GDP + H(+)</text>
        <dbReference type="Rhea" id="RHEA:15765"/>
        <dbReference type="ChEBI" id="CHEBI:2480"/>
        <dbReference type="ChEBI" id="CHEBI:15378"/>
        <dbReference type="ChEBI" id="CHEBI:37565"/>
        <dbReference type="ChEBI" id="CHEBI:58189"/>
        <dbReference type="ChEBI" id="CHEBI:58502"/>
        <dbReference type="EC" id="2.7.1.156"/>
    </reaction>
</comment>
<comment type="catalytic activity">
    <reaction evidence="2">
        <text>adenosylcob(III)inamide phosphate + GTP + H(+) = adenosylcob(III)inamide-GDP + diphosphate</text>
        <dbReference type="Rhea" id="RHEA:22712"/>
        <dbReference type="ChEBI" id="CHEBI:15378"/>
        <dbReference type="ChEBI" id="CHEBI:33019"/>
        <dbReference type="ChEBI" id="CHEBI:37565"/>
        <dbReference type="ChEBI" id="CHEBI:58502"/>
        <dbReference type="ChEBI" id="CHEBI:60487"/>
        <dbReference type="EC" id="2.7.7.62"/>
    </reaction>
</comment>
<dbReference type="InterPro" id="IPR003203">
    <property type="entry name" value="CobU/CobP"/>
</dbReference>
<reference evidence="19" key="1">
    <citation type="journal article" date="2019" name="Int. J. Syst. Evol. Microbiol.">
        <title>The Global Catalogue of Microorganisms (GCM) 10K type strain sequencing project: providing services to taxonomists for standard genome sequencing and annotation.</title>
        <authorList>
            <consortium name="The Broad Institute Genomics Platform"/>
            <consortium name="The Broad Institute Genome Sequencing Center for Infectious Disease"/>
            <person name="Wu L."/>
            <person name="Ma J."/>
        </authorList>
    </citation>
    <scope>NUCLEOTIDE SEQUENCE [LARGE SCALE GENOMIC DNA]</scope>
    <source>
        <strain evidence="19">JCM 6486</strain>
    </source>
</reference>
<dbReference type="PANTHER" id="PTHR34848:SF1">
    <property type="entry name" value="BIFUNCTIONAL ADENOSYLCOBALAMIN BIOSYNTHESIS PROTEIN COBU"/>
    <property type="match status" value="1"/>
</dbReference>
<dbReference type="GO" id="GO:0016779">
    <property type="term" value="F:nucleotidyltransferase activity"/>
    <property type="evidence" value="ECO:0007669"/>
    <property type="project" value="UniProtKB-KW"/>
</dbReference>
<dbReference type="EMBL" id="BAAACP010000024">
    <property type="protein sequence ID" value="GAA0866202.1"/>
    <property type="molecule type" value="Genomic_DNA"/>
</dbReference>
<evidence type="ECO:0000256" key="13">
    <source>
        <dbReference type="ARBA" id="ARBA00022777"/>
    </source>
</evidence>
<keyword evidence="13 18" id="KW-0418">Kinase</keyword>
<evidence type="ECO:0000256" key="6">
    <source>
        <dbReference type="ARBA" id="ARBA00005159"/>
    </source>
</evidence>
<dbReference type="CDD" id="cd00544">
    <property type="entry name" value="CobU"/>
    <property type="match status" value="1"/>
</dbReference>
<sequence length="186" mass="21627">MSKLILVTGGSRSGKSNFAESLCINRKNSTAYIATSIPFDDEMKDRVRKHKESRPSNWETYEIYKDIYSIISDINKRHKTVILDCVTLLVNNLMFEYKIDFDNCTPQETNEMEFYIKDQIDKLIREVEKTDLYFVMVTNELGMSLVPDNKLCRVYSDIVGRINQYIGKCADEVYFVVSGIPMKIKE</sequence>
<dbReference type="RefSeq" id="WP_346046869.1">
    <property type="nucleotide sequence ID" value="NZ_BAAACP010000024.1"/>
</dbReference>
<organism evidence="18 19">
    <name type="scientific">Paraclostridium tenue</name>
    <dbReference type="NCBI Taxonomy" id="1737"/>
    <lineage>
        <taxon>Bacteria</taxon>
        <taxon>Bacillati</taxon>
        <taxon>Bacillota</taxon>
        <taxon>Clostridia</taxon>
        <taxon>Peptostreptococcales</taxon>
        <taxon>Peptostreptococcaceae</taxon>
        <taxon>Paraclostridium</taxon>
    </lineage>
</organism>
<evidence type="ECO:0000256" key="3">
    <source>
        <dbReference type="ARBA" id="ARBA00001522"/>
    </source>
</evidence>
<accession>A0ABP3XKV1</accession>
<protein>
    <recommendedName>
        <fullName evidence="16">Adenosylcobinamide kinase</fullName>
        <ecNumber evidence="8">2.7.1.156</ecNumber>
        <ecNumber evidence="9">2.7.7.62</ecNumber>
    </recommendedName>
    <alternativeName>
        <fullName evidence="17">Adenosylcobinamide-phosphate guanylyltransferase</fullName>
    </alternativeName>
</protein>
<evidence type="ECO:0000256" key="14">
    <source>
        <dbReference type="ARBA" id="ARBA00022840"/>
    </source>
</evidence>
<comment type="pathway">
    <text evidence="5">Cofactor biosynthesis; adenosylcobalamin biosynthesis; adenosylcobalamin from cob(II)yrinate a,c-diamide: step 6/7.</text>
</comment>
<gene>
    <name evidence="18" type="primary">cobU</name>
    <name evidence="18" type="ORF">GCM10008917_26670</name>
</gene>
<evidence type="ECO:0000256" key="15">
    <source>
        <dbReference type="ARBA" id="ARBA00023134"/>
    </source>
</evidence>
<proteinExistence type="inferred from homology"/>
<dbReference type="Gene3D" id="3.40.50.300">
    <property type="entry name" value="P-loop containing nucleotide triphosphate hydrolases"/>
    <property type="match status" value="1"/>
</dbReference>